<comment type="caution">
    <text evidence="2">The sequence shown here is derived from an EMBL/GenBank/DDBJ whole genome shotgun (WGS) entry which is preliminary data.</text>
</comment>
<evidence type="ECO:0000313" key="2">
    <source>
        <dbReference type="EMBL" id="KAK2942058.1"/>
    </source>
</evidence>
<protein>
    <submittedName>
        <fullName evidence="2">Uncharacterized protein</fullName>
    </submittedName>
</protein>
<reference evidence="2 3" key="1">
    <citation type="journal article" date="2022" name="bioRxiv">
        <title>Genomics of Preaxostyla Flagellates Illuminates Evolutionary Transitions and the Path Towards Mitochondrial Loss.</title>
        <authorList>
            <person name="Novak L.V.F."/>
            <person name="Treitli S.C."/>
            <person name="Pyrih J."/>
            <person name="Halakuc P."/>
            <person name="Pipaliya S.V."/>
            <person name="Vacek V."/>
            <person name="Brzon O."/>
            <person name="Soukal P."/>
            <person name="Eme L."/>
            <person name="Dacks J.B."/>
            <person name="Karnkowska A."/>
            <person name="Elias M."/>
            <person name="Hampl V."/>
        </authorList>
    </citation>
    <scope>NUCLEOTIDE SEQUENCE [LARGE SCALE GENOMIC DNA]</scope>
    <source>
        <strain evidence="2">NAU3</strain>
        <tissue evidence="2">Gut</tissue>
    </source>
</reference>
<sequence>MVGTNKSKRFGAHRNITRLDFVGFASFSTLDTTSLTTLGCPRLTLPTILPPHSPTLHTPSPSRHNQDEQDGPGEADKERQVNKSNGQSEIEEGDEMDDNFVQSGNEASTATVDDASVSNMAFADHSGFEFDRGSVKLLPARDLNSVLIANVTTTGDGAVLSCRNAFIELTKAHFFEECHTINVNRMLATLCSAETRGGDYFIPSLDQNSYLNLQPTLIELAKEGRVEISNVHFVWEADLGLCEVVDGSGTAKMSSCNITLNVALSRPLLSCSAGTLVISQSSFTATDQSQLTVPLVCSSPLSSSASNSATDQMRIEMEEVEFSNLNVHGSVDGVVQIEGADSLRLKNVDFSNVKNGASDAVRIFVMGAGPLSYST</sequence>
<dbReference type="EMBL" id="JARBJD010000438">
    <property type="protein sequence ID" value="KAK2942058.1"/>
    <property type="molecule type" value="Genomic_DNA"/>
</dbReference>
<feature type="compositionally biased region" description="Acidic residues" evidence="1">
    <location>
        <begin position="89"/>
        <end position="98"/>
    </location>
</feature>
<keyword evidence="3" id="KW-1185">Reference proteome</keyword>
<evidence type="ECO:0000256" key="1">
    <source>
        <dbReference type="SAM" id="MobiDB-lite"/>
    </source>
</evidence>
<organism evidence="2 3">
    <name type="scientific">Blattamonas nauphoetae</name>
    <dbReference type="NCBI Taxonomy" id="2049346"/>
    <lineage>
        <taxon>Eukaryota</taxon>
        <taxon>Metamonada</taxon>
        <taxon>Preaxostyla</taxon>
        <taxon>Oxymonadida</taxon>
        <taxon>Blattamonas</taxon>
    </lineage>
</organism>
<gene>
    <name evidence="2" type="ORF">BLNAU_23023</name>
</gene>
<name>A0ABQ9WRV2_9EUKA</name>
<accession>A0ABQ9WRV2</accession>
<dbReference type="Proteomes" id="UP001281761">
    <property type="component" value="Unassembled WGS sequence"/>
</dbReference>
<feature type="region of interest" description="Disordered" evidence="1">
    <location>
        <begin position="46"/>
        <end position="101"/>
    </location>
</feature>
<evidence type="ECO:0000313" key="3">
    <source>
        <dbReference type="Proteomes" id="UP001281761"/>
    </source>
</evidence>
<proteinExistence type="predicted"/>